<dbReference type="GO" id="GO:0004016">
    <property type="term" value="F:adenylate cyclase activity"/>
    <property type="evidence" value="ECO:0007669"/>
    <property type="project" value="TreeGrafter"/>
</dbReference>
<evidence type="ECO:0000256" key="5">
    <source>
        <dbReference type="ARBA" id="ARBA00023136"/>
    </source>
</evidence>
<keyword evidence="6" id="KW-0456">Lyase</keyword>
<dbReference type="SUPFAM" id="SSF53822">
    <property type="entry name" value="Periplasmic binding protein-like I"/>
    <property type="match status" value="1"/>
</dbReference>
<evidence type="ECO:0000256" key="3">
    <source>
        <dbReference type="ARBA" id="ARBA00022741"/>
    </source>
</evidence>
<dbReference type="PANTHER" id="PTHR11920:SF501">
    <property type="entry name" value="GUANYLATE CYCLASE 32E"/>
    <property type="match status" value="1"/>
</dbReference>
<feature type="signal peptide" evidence="8">
    <location>
        <begin position="1"/>
        <end position="21"/>
    </location>
</feature>
<dbReference type="GO" id="GO:0005886">
    <property type="term" value="C:plasma membrane"/>
    <property type="evidence" value="ECO:0007669"/>
    <property type="project" value="TreeGrafter"/>
</dbReference>
<keyword evidence="3" id="KW-0547">Nucleotide-binding</keyword>
<comment type="caution">
    <text evidence="10">The sequence shown here is derived from an EMBL/GenBank/DDBJ whole genome shotgun (WGS) entry which is preliminary data.</text>
</comment>
<dbReference type="GO" id="GO:0007168">
    <property type="term" value="P:receptor guanylyl cyclase signaling pathway"/>
    <property type="evidence" value="ECO:0007669"/>
    <property type="project" value="TreeGrafter"/>
</dbReference>
<feature type="domain" description="Receptor ligand binding region" evidence="9">
    <location>
        <begin position="85"/>
        <end position="401"/>
    </location>
</feature>
<reference evidence="11" key="1">
    <citation type="submission" date="2017-01" db="EMBL/GenBank/DDBJ databases">
        <title>Comparative genomics of anhydrobiosis in the tardigrade Hypsibius dujardini.</title>
        <authorList>
            <person name="Yoshida Y."/>
            <person name="Koutsovoulos G."/>
            <person name="Laetsch D."/>
            <person name="Stevens L."/>
            <person name="Kumar S."/>
            <person name="Horikawa D."/>
            <person name="Ishino K."/>
            <person name="Komine S."/>
            <person name="Tomita M."/>
            <person name="Blaxter M."/>
            <person name="Arakawa K."/>
        </authorList>
    </citation>
    <scope>NUCLEOTIDE SEQUENCE [LARGE SCALE GENOMIC DNA]</scope>
    <source>
        <strain evidence="11">Z151</strain>
    </source>
</reference>
<evidence type="ECO:0000313" key="11">
    <source>
        <dbReference type="Proteomes" id="UP000192578"/>
    </source>
</evidence>
<keyword evidence="2 7" id="KW-0812">Transmembrane</keyword>
<evidence type="ECO:0000256" key="7">
    <source>
        <dbReference type="SAM" id="Phobius"/>
    </source>
</evidence>
<feature type="chain" id="PRO_5010702340" description="Receptor ligand binding region domain-containing protein" evidence="8">
    <location>
        <begin position="22"/>
        <end position="539"/>
    </location>
</feature>
<keyword evidence="8" id="KW-0732">Signal</keyword>
<dbReference type="Pfam" id="PF01094">
    <property type="entry name" value="ANF_receptor"/>
    <property type="match status" value="1"/>
</dbReference>
<keyword evidence="5 7" id="KW-0472">Membrane</keyword>
<gene>
    <name evidence="10" type="ORF">BV898_02556</name>
</gene>
<evidence type="ECO:0000256" key="6">
    <source>
        <dbReference type="ARBA" id="ARBA00023239"/>
    </source>
</evidence>
<dbReference type="Gene3D" id="3.40.50.2300">
    <property type="match status" value="2"/>
</dbReference>
<dbReference type="GO" id="GO:0000166">
    <property type="term" value="F:nucleotide binding"/>
    <property type="evidence" value="ECO:0007669"/>
    <property type="project" value="UniProtKB-KW"/>
</dbReference>
<dbReference type="Proteomes" id="UP000192578">
    <property type="component" value="Unassembled WGS sequence"/>
</dbReference>
<accession>A0A1W0X7P6</accession>
<keyword evidence="4 7" id="KW-1133">Transmembrane helix</keyword>
<evidence type="ECO:0000256" key="1">
    <source>
        <dbReference type="ARBA" id="ARBA00004370"/>
    </source>
</evidence>
<evidence type="ECO:0000256" key="4">
    <source>
        <dbReference type="ARBA" id="ARBA00022989"/>
    </source>
</evidence>
<keyword evidence="11" id="KW-1185">Reference proteome</keyword>
<name>A0A1W0X7P6_HYPEX</name>
<dbReference type="EMBL" id="MTYJ01000011">
    <property type="protein sequence ID" value="OQV23434.1"/>
    <property type="molecule type" value="Genomic_DNA"/>
</dbReference>
<comment type="subcellular location">
    <subcellularLocation>
        <location evidence="1">Membrane</location>
    </subcellularLocation>
</comment>
<organism evidence="10 11">
    <name type="scientific">Hypsibius exemplaris</name>
    <name type="common">Freshwater tardigrade</name>
    <dbReference type="NCBI Taxonomy" id="2072580"/>
    <lineage>
        <taxon>Eukaryota</taxon>
        <taxon>Metazoa</taxon>
        <taxon>Ecdysozoa</taxon>
        <taxon>Tardigrada</taxon>
        <taxon>Eutardigrada</taxon>
        <taxon>Parachela</taxon>
        <taxon>Hypsibioidea</taxon>
        <taxon>Hypsibiidae</taxon>
        <taxon>Hypsibius</taxon>
    </lineage>
</organism>
<dbReference type="GO" id="GO:0001653">
    <property type="term" value="F:peptide receptor activity"/>
    <property type="evidence" value="ECO:0007669"/>
    <property type="project" value="TreeGrafter"/>
</dbReference>
<dbReference type="GO" id="GO:0004383">
    <property type="term" value="F:guanylate cyclase activity"/>
    <property type="evidence" value="ECO:0007669"/>
    <property type="project" value="TreeGrafter"/>
</dbReference>
<dbReference type="InterPro" id="IPR050401">
    <property type="entry name" value="Cyclic_nucleotide_synthase"/>
</dbReference>
<evidence type="ECO:0000256" key="8">
    <source>
        <dbReference type="SAM" id="SignalP"/>
    </source>
</evidence>
<dbReference type="AlphaFoldDB" id="A0A1W0X7P6"/>
<dbReference type="PANTHER" id="PTHR11920">
    <property type="entry name" value="GUANYLYL CYCLASE"/>
    <property type="match status" value="1"/>
</dbReference>
<evidence type="ECO:0000256" key="2">
    <source>
        <dbReference type="ARBA" id="ARBA00022692"/>
    </source>
</evidence>
<proteinExistence type="predicted"/>
<dbReference type="InterPro" id="IPR028082">
    <property type="entry name" value="Peripla_BP_I"/>
</dbReference>
<sequence>MWKLFKLVLTICLTVFPYAHGLNVVSVIIRGFKWYQYETIAPTYDVAFDDANVTFPSLTESVTRRTVFRLGQSNTCDDEAEELHKTLGELLRVLATLDGPTVLLTPGCTLMATTLGDLARELNLPLIISTAGGATFLDKERFPTVLSLGYTDHDSVCEAAVAMLEMYNWTIVSLLCGDLYRFANALTVTACRTLESRLRQQPQTYQVNKIVYDPERTEDLPPMLQSVKFQSRIIFIYFDMNFLEFFLDTATALNMTNGDYVFLLAQSSFFTRANLSRSWAQKPSAKALIIYSNVAPNWQLNSALVDTIIALSHQRYALNTTIPRDLIANALNLAAYQAVICLTMVLNSLFQVSPTFVRLASSPGGRYLHERATEQILQQFRNRTFTLKSGKIFIDASGARRVNVQFMRAYEEYRLGWMYDVESATLSRIMAVADLWPLGASIAPKNSPDCGFRMDGCPSSSALTRLKSVEAVSSVALVLLVGSLLASPFIYRSLRRRKGIMDFSDTWWSLESSQMRNRHAGESERWSNIRQIKDSLVQR</sequence>
<feature type="transmembrane region" description="Helical" evidence="7">
    <location>
        <begin position="471"/>
        <end position="491"/>
    </location>
</feature>
<dbReference type="InterPro" id="IPR001828">
    <property type="entry name" value="ANF_lig-bd_rcpt"/>
</dbReference>
<protein>
    <recommendedName>
        <fullName evidence="9">Receptor ligand binding region domain-containing protein</fullName>
    </recommendedName>
</protein>
<dbReference type="OrthoDB" id="302535at2759"/>
<evidence type="ECO:0000313" key="10">
    <source>
        <dbReference type="EMBL" id="OQV23434.1"/>
    </source>
</evidence>
<evidence type="ECO:0000259" key="9">
    <source>
        <dbReference type="Pfam" id="PF01094"/>
    </source>
</evidence>